<dbReference type="OrthoDB" id="259373at2759"/>
<dbReference type="AlphaFoldDB" id="A0A836HLB5"/>
<sequence length="1065" mass="117356">MNFLTSAYSDTSYRFYCDASPRFCVAVVAPIAEGAERVSRFLQQVSPRISVVCLEKVPVDTSTEVQPPKSSLRLLRSNWCFQHQKSVFSCIVLVCHLDRCGADSSAEKLAEELVLSLGGSLEAIQCDIVLAAFSESTVDGKEELRVSIEKCLKSLLGSRLAGSVLQTIENGVWRGIAALQRLVFEASVAYHEREVRRLRERKERIHDNAAAAQQLLLPQLHFSTGWHYLVLHDFSNARLQMLSGLHKMKSLYPLFPPFQARLCGSVFLWHFLFCVSVGGGRFTSSSEVYGEIRRFTDWIGLAYGDSVQDECQMVVSILTKVMEAEWLEYLARRTENLEARQCCDYLVSAAQALQDCVALFPSSVEDCAVEAPSHIGEEELLGNHAAALWKCFDRNAVRGWIKRLLTEARTLGSSREIEVDYLAFLISDDLIDGVPDTESMECMLSKASTAIISHLAEMAWGAASSWSLLSPRLTAALLLHGCVDPLGYNDQGRYHLRLRELKGRLQNIVLEYPKERLQAPFTAVAYFDEGGVKIVGGSAKVVIMLFSTSAVCINVDARMLTLSSALTAANGDIRLPFSSSRRVTLCAGSPQELVVDVPLSHSGELVCHSLEADVHIGGVSVATRWHFALGNRSNQGRPPSAARAAVCSKISQQILQVTNPPTVFRVESPSLLQVVEGECAECDIVISCASLGVQSGFMTLPYEPKLFRAVCWSTTNQPLPVTESDGQVRFALPDLTADSCMHLLVSFACIRSAEFRLPLLFEYSTDRYGVISSSRTLHISVDPPFNVEHTMTSGTLWNGAAAVRSMLSTNSSYVQYDKSMLVKAADIFSSPLVTNWKDDCALYFFTRETTAKEFVFKFGDTVTLSCTFRCTARQGITILHANVVAGDDVDVLSCCSGEEGSFLEEGECVTMVTRFQAKRLGRLNPGFIRILFAPRSTATRLYSDVCIPSVHIKDFKVQVSASYPQVTQYGLPLVLEVSVYNAAGEPFVGNLSLEDPPCDDFVCSATTRKSLQIGPSEGHVTRYVITPLRVGNLRLPRFYLWCEATSCLVASTDENCVVHVLPCAP</sequence>
<reference evidence="2 3" key="1">
    <citation type="submission" date="2021-02" db="EMBL/GenBank/DDBJ databases">
        <title>Porcisia hertigi Genome sequencing and assembly.</title>
        <authorList>
            <person name="Almutairi H."/>
            <person name="Gatherer D."/>
        </authorList>
    </citation>
    <scope>NUCLEOTIDE SEQUENCE [LARGE SCALE GENOMIC DNA]</scope>
    <source>
        <strain evidence="2 3">C119</strain>
    </source>
</reference>
<dbReference type="EMBL" id="JAFJZO010000041">
    <property type="protein sequence ID" value="KAG5488342.1"/>
    <property type="molecule type" value="Genomic_DNA"/>
</dbReference>
<evidence type="ECO:0000313" key="2">
    <source>
        <dbReference type="EMBL" id="KAG5488342.1"/>
    </source>
</evidence>
<evidence type="ECO:0008006" key="4">
    <source>
        <dbReference type="Google" id="ProtNLM"/>
    </source>
</evidence>
<organism evidence="2 3">
    <name type="scientific">Porcisia hertigi</name>
    <dbReference type="NCBI Taxonomy" id="2761500"/>
    <lineage>
        <taxon>Eukaryota</taxon>
        <taxon>Discoba</taxon>
        <taxon>Euglenozoa</taxon>
        <taxon>Kinetoplastea</taxon>
        <taxon>Metakinetoplastina</taxon>
        <taxon>Trypanosomatida</taxon>
        <taxon>Trypanosomatidae</taxon>
        <taxon>Leishmaniinae</taxon>
        <taxon>Porcisia</taxon>
    </lineage>
</organism>
<keyword evidence="1" id="KW-0175">Coiled coil</keyword>
<name>A0A836HLB5_9TRYP</name>
<dbReference type="RefSeq" id="XP_067752165.1">
    <property type="nucleotide sequence ID" value="XM_067903865.1"/>
</dbReference>
<comment type="caution">
    <text evidence="2">The sequence shown here is derived from an EMBL/GenBank/DDBJ whole genome shotgun (WGS) entry which is preliminary data.</text>
</comment>
<evidence type="ECO:0000256" key="1">
    <source>
        <dbReference type="SAM" id="Coils"/>
    </source>
</evidence>
<dbReference type="PANTHER" id="PTHR14374">
    <property type="entry name" value="FOIE GRAS"/>
    <property type="match status" value="1"/>
</dbReference>
<dbReference type="Proteomes" id="UP000674318">
    <property type="component" value="Unassembled WGS sequence"/>
</dbReference>
<accession>A0A836HLB5</accession>
<feature type="coiled-coil region" evidence="1">
    <location>
        <begin position="188"/>
        <end position="215"/>
    </location>
</feature>
<protein>
    <recommendedName>
        <fullName evidence="4">Trafficking protein particle complex subunit 11 domain-containing protein</fullName>
    </recommendedName>
</protein>
<gene>
    <name evidence="2" type="ORF">JKF63_07937</name>
</gene>
<keyword evidence="3" id="KW-1185">Reference proteome</keyword>
<proteinExistence type="predicted"/>
<dbReference type="KEGG" id="phet:94293942"/>
<dbReference type="GeneID" id="94293942"/>
<dbReference type="PANTHER" id="PTHR14374:SF0">
    <property type="entry name" value="TRAFFICKING PROTEIN PARTICLE COMPLEX SUBUNIT 11"/>
    <property type="match status" value="1"/>
</dbReference>
<evidence type="ECO:0000313" key="3">
    <source>
        <dbReference type="Proteomes" id="UP000674318"/>
    </source>
</evidence>